<accession>A0ABX2TBY7</accession>
<protein>
    <recommendedName>
        <fullName evidence="3">BrnT family toxin</fullName>
    </recommendedName>
</protein>
<sequence>MSCTVTHPHAAFDHFPDLVESLRREFGAEGLMALVERVIAAEAADLHWDGRIAERNLGADGSADDDGDAGFERVAILGVFRGYGYTAVCIVDSRRRVRRMARLSRFDRIEDAERAFLDGGG</sequence>
<evidence type="ECO:0008006" key="3">
    <source>
        <dbReference type="Google" id="ProtNLM"/>
    </source>
</evidence>
<proteinExistence type="predicted"/>
<comment type="caution">
    <text evidence="1">The sequence shown here is derived from an EMBL/GenBank/DDBJ whole genome shotgun (WGS) entry which is preliminary data.</text>
</comment>
<keyword evidence="2" id="KW-1185">Reference proteome</keyword>
<dbReference type="RefSeq" id="WP_180283633.1">
    <property type="nucleotide sequence ID" value="NZ_JABFDB010000014.1"/>
</dbReference>
<gene>
    <name evidence="1" type="ORF">HND93_19255</name>
</gene>
<dbReference type="Proteomes" id="UP000584642">
    <property type="component" value="Unassembled WGS sequence"/>
</dbReference>
<evidence type="ECO:0000313" key="2">
    <source>
        <dbReference type="Proteomes" id="UP000584642"/>
    </source>
</evidence>
<organism evidence="1 2">
    <name type="scientific">Azospirillum oleiclasticum</name>
    <dbReference type="NCBI Taxonomy" id="2735135"/>
    <lineage>
        <taxon>Bacteria</taxon>
        <taxon>Pseudomonadati</taxon>
        <taxon>Pseudomonadota</taxon>
        <taxon>Alphaproteobacteria</taxon>
        <taxon>Rhodospirillales</taxon>
        <taxon>Azospirillaceae</taxon>
        <taxon>Azospirillum</taxon>
    </lineage>
</organism>
<dbReference type="EMBL" id="JABFDB010000014">
    <property type="protein sequence ID" value="NYZ21857.1"/>
    <property type="molecule type" value="Genomic_DNA"/>
</dbReference>
<reference evidence="1 2" key="1">
    <citation type="submission" date="2020-05" db="EMBL/GenBank/DDBJ databases">
        <title>Azospirillum oleiclasticum sp. nov, a nitrogen-fixing and heavy crude oil-emulsifying bacterium isolated from the crude oil of Yumen Oilfield.</title>
        <authorList>
            <person name="Wu D."/>
            <person name="Cai M."/>
            <person name="Zhang X."/>
        </authorList>
    </citation>
    <scope>NUCLEOTIDE SEQUENCE [LARGE SCALE GENOMIC DNA]</scope>
    <source>
        <strain evidence="1 2">ROY-1-1-2</strain>
    </source>
</reference>
<name>A0ABX2TBY7_9PROT</name>
<evidence type="ECO:0000313" key="1">
    <source>
        <dbReference type="EMBL" id="NYZ21857.1"/>
    </source>
</evidence>